<dbReference type="SUPFAM" id="SSF46785">
    <property type="entry name" value="Winged helix' DNA-binding domain"/>
    <property type="match status" value="1"/>
</dbReference>
<dbReference type="InterPro" id="IPR058163">
    <property type="entry name" value="LysR-type_TF_proteobact-type"/>
</dbReference>
<evidence type="ECO:0000259" key="6">
    <source>
        <dbReference type="PROSITE" id="PS50931"/>
    </source>
</evidence>
<gene>
    <name evidence="7" type="ORF">L2A60_00460</name>
</gene>
<keyword evidence="4" id="KW-0804">Transcription</keyword>
<dbReference type="InterPro" id="IPR036388">
    <property type="entry name" value="WH-like_DNA-bd_sf"/>
</dbReference>
<feature type="compositionally biased region" description="Basic and acidic residues" evidence="5">
    <location>
        <begin position="305"/>
        <end position="316"/>
    </location>
</feature>
<keyword evidence="3" id="KW-0238">DNA-binding</keyword>
<protein>
    <submittedName>
        <fullName evidence="7">LysR substrate-binding domain-containing protein</fullName>
    </submittedName>
</protein>
<dbReference type="PRINTS" id="PR00039">
    <property type="entry name" value="HTHLYSR"/>
</dbReference>
<comment type="caution">
    <text evidence="7">The sequence shown here is derived from an EMBL/GenBank/DDBJ whole genome shotgun (WGS) entry which is preliminary data.</text>
</comment>
<organism evidence="7 8">
    <name type="scientific">Acidiphilium iwatense</name>
    <dbReference type="NCBI Taxonomy" id="768198"/>
    <lineage>
        <taxon>Bacteria</taxon>
        <taxon>Pseudomonadati</taxon>
        <taxon>Pseudomonadota</taxon>
        <taxon>Alphaproteobacteria</taxon>
        <taxon>Acetobacterales</taxon>
        <taxon>Acidocellaceae</taxon>
        <taxon>Acidiphilium</taxon>
    </lineage>
</organism>
<evidence type="ECO:0000256" key="5">
    <source>
        <dbReference type="SAM" id="MobiDB-lite"/>
    </source>
</evidence>
<dbReference type="CDD" id="cd08432">
    <property type="entry name" value="PBP2_GcdR_TrpI_HvrB_AmpR_like"/>
    <property type="match status" value="1"/>
</dbReference>
<feature type="region of interest" description="Disordered" evidence="5">
    <location>
        <begin position="293"/>
        <end position="316"/>
    </location>
</feature>
<sequence length="316" mass="34300">MPSLAVFEAAGRHLNFSGAARELGTTQPAVSHHMSWLETELGCLLFRRLHRGVSLTPEGRVLFDAVSSSRQAIEHALTEIHNRSGRKLVNIATDYGFAGDWLIPHLAALPSSVSDVEVRIVASQSAIDPRTEAADFVILLGSGQWPGCVSTLLFRETVYAVASPLFLAKCGPVKNAAELARLRLLHLESRDRCPWLTWSGWFAGHGVALNSRQGDFFFNTYSLVQQAAIAGQGIALGWRPLIDHAIHAGLLVPVLDQPVSTDMGYYLVEGANRSTPPAFARFRDWLVAECARAGAGPRAKSTSETPRKPDGVRQSG</sequence>
<dbReference type="Proteomes" id="UP001521209">
    <property type="component" value="Unassembled WGS sequence"/>
</dbReference>
<evidence type="ECO:0000313" key="7">
    <source>
        <dbReference type="EMBL" id="MCF3945156.1"/>
    </source>
</evidence>
<dbReference type="SUPFAM" id="SSF53850">
    <property type="entry name" value="Periplasmic binding protein-like II"/>
    <property type="match status" value="1"/>
</dbReference>
<dbReference type="InterPro" id="IPR000847">
    <property type="entry name" value="LysR_HTH_N"/>
</dbReference>
<evidence type="ECO:0000313" key="8">
    <source>
        <dbReference type="Proteomes" id="UP001521209"/>
    </source>
</evidence>
<dbReference type="PANTHER" id="PTHR30537:SF26">
    <property type="entry name" value="GLYCINE CLEAVAGE SYSTEM TRANSCRIPTIONAL ACTIVATOR"/>
    <property type="match status" value="1"/>
</dbReference>
<name>A0ABS9DQX5_9PROT</name>
<dbReference type="Pfam" id="PF03466">
    <property type="entry name" value="LysR_substrate"/>
    <property type="match status" value="1"/>
</dbReference>
<evidence type="ECO:0000256" key="1">
    <source>
        <dbReference type="ARBA" id="ARBA00009437"/>
    </source>
</evidence>
<dbReference type="Pfam" id="PF00126">
    <property type="entry name" value="HTH_1"/>
    <property type="match status" value="1"/>
</dbReference>
<evidence type="ECO:0000256" key="2">
    <source>
        <dbReference type="ARBA" id="ARBA00023015"/>
    </source>
</evidence>
<dbReference type="Gene3D" id="3.40.190.10">
    <property type="entry name" value="Periplasmic binding protein-like II"/>
    <property type="match status" value="2"/>
</dbReference>
<proteinExistence type="inferred from homology"/>
<dbReference type="EMBL" id="JAKGBZ010000001">
    <property type="protein sequence ID" value="MCF3945156.1"/>
    <property type="molecule type" value="Genomic_DNA"/>
</dbReference>
<dbReference type="InterPro" id="IPR005119">
    <property type="entry name" value="LysR_subst-bd"/>
</dbReference>
<evidence type="ECO:0000256" key="4">
    <source>
        <dbReference type="ARBA" id="ARBA00023163"/>
    </source>
</evidence>
<dbReference type="Gene3D" id="1.10.10.10">
    <property type="entry name" value="Winged helix-like DNA-binding domain superfamily/Winged helix DNA-binding domain"/>
    <property type="match status" value="1"/>
</dbReference>
<accession>A0ABS9DQX5</accession>
<evidence type="ECO:0000256" key="3">
    <source>
        <dbReference type="ARBA" id="ARBA00023125"/>
    </source>
</evidence>
<keyword evidence="8" id="KW-1185">Reference proteome</keyword>
<dbReference type="PANTHER" id="PTHR30537">
    <property type="entry name" value="HTH-TYPE TRANSCRIPTIONAL REGULATOR"/>
    <property type="match status" value="1"/>
</dbReference>
<reference evidence="7 8" key="1">
    <citation type="submission" date="2022-01" db="EMBL/GenBank/DDBJ databases">
        <authorList>
            <person name="Won M."/>
            <person name="Kim S.-J."/>
            <person name="Kwon S.-W."/>
        </authorList>
    </citation>
    <scope>NUCLEOTIDE SEQUENCE [LARGE SCALE GENOMIC DNA]</scope>
    <source>
        <strain evidence="7 8">KCTC 23505</strain>
    </source>
</reference>
<dbReference type="InterPro" id="IPR036390">
    <property type="entry name" value="WH_DNA-bd_sf"/>
</dbReference>
<keyword evidence="2" id="KW-0805">Transcription regulation</keyword>
<comment type="similarity">
    <text evidence="1">Belongs to the LysR transcriptional regulatory family.</text>
</comment>
<feature type="domain" description="HTH lysR-type" evidence="6">
    <location>
        <begin position="1"/>
        <end position="56"/>
    </location>
</feature>
<dbReference type="PROSITE" id="PS50931">
    <property type="entry name" value="HTH_LYSR"/>
    <property type="match status" value="1"/>
</dbReference>